<feature type="domain" description="Major facilitator superfamily (MFS) profile" evidence="18">
    <location>
        <begin position="20"/>
        <end position="481"/>
    </location>
</feature>
<evidence type="ECO:0000256" key="13">
    <source>
        <dbReference type="ARBA" id="ARBA00044710"/>
    </source>
</evidence>
<feature type="transmembrane region" description="Helical" evidence="17">
    <location>
        <begin position="69"/>
        <end position="86"/>
    </location>
</feature>
<evidence type="ECO:0000256" key="6">
    <source>
        <dbReference type="ARBA" id="ARBA00022989"/>
    </source>
</evidence>
<protein>
    <recommendedName>
        <fullName evidence="14">Hexose transporter 1</fullName>
    </recommendedName>
</protein>
<dbReference type="PROSITE" id="PS00217">
    <property type="entry name" value="SUGAR_TRANSPORT_2"/>
    <property type="match status" value="1"/>
</dbReference>
<comment type="similarity">
    <text evidence="2 15">Belongs to the major facilitator superfamily. Sugar transporter (TC 2.A.1.1) family.</text>
</comment>
<dbReference type="InParanoid" id="A0A0G4EXX3"/>
<dbReference type="EMBL" id="CDMY01000347">
    <property type="protein sequence ID" value="CEM04164.1"/>
    <property type="molecule type" value="Genomic_DNA"/>
</dbReference>
<evidence type="ECO:0000256" key="8">
    <source>
        <dbReference type="ARBA" id="ARBA00044637"/>
    </source>
</evidence>
<proteinExistence type="inferred from homology"/>
<feature type="transmembrane region" description="Helical" evidence="17">
    <location>
        <begin position="431"/>
        <end position="450"/>
    </location>
</feature>
<comment type="catalytic activity">
    <reaction evidence="9">
        <text>D-glucose(out) = D-glucose(in)</text>
        <dbReference type="Rhea" id="RHEA:60376"/>
        <dbReference type="ChEBI" id="CHEBI:4167"/>
    </reaction>
    <physiologicalReaction direction="left-to-right" evidence="9">
        <dbReference type="Rhea" id="RHEA:60377"/>
    </physiologicalReaction>
</comment>
<evidence type="ECO:0000256" key="5">
    <source>
        <dbReference type="ARBA" id="ARBA00022692"/>
    </source>
</evidence>
<evidence type="ECO:0000256" key="3">
    <source>
        <dbReference type="ARBA" id="ARBA00011738"/>
    </source>
</evidence>
<dbReference type="InterPro" id="IPR003663">
    <property type="entry name" value="Sugar/inositol_transpt"/>
</dbReference>
<feature type="transmembrane region" description="Helical" evidence="17">
    <location>
        <begin position="456"/>
        <end position="478"/>
    </location>
</feature>
<feature type="region of interest" description="Disordered" evidence="16">
    <location>
        <begin position="509"/>
        <end position="548"/>
    </location>
</feature>
<evidence type="ECO:0000256" key="16">
    <source>
        <dbReference type="SAM" id="MobiDB-lite"/>
    </source>
</evidence>
<dbReference type="OMA" id="HWIPVNH"/>
<evidence type="ECO:0000256" key="17">
    <source>
        <dbReference type="SAM" id="Phobius"/>
    </source>
</evidence>
<dbReference type="InterPro" id="IPR050814">
    <property type="entry name" value="Myo-inositol_Transporter"/>
</dbReference>
<evidence type="ECO:0000256" key="12">
    <source>
        <dbReference type="ARBA" id="ARBA00044668"/>
    </source>
</evidence>
<feature type="transmembrane region" description="Helical" evidence="17">
    <location>
        <begin position="293"/>
        <end position="316"/>
    </location>
</feature>
<comment type="catalytic activity">
    <reaction evidence="10">
        <text>D-xylose(out) = D-xylose(in)</text>
        <dbReference type="Rhea" id="RHEA:78427"/>
        <dbReference type="ChEBI" id="CHEBI:53455"/>
    </reaction>
    <physiologicalReaction direction="left-to-right" evidence="10">
        <dbReference type="Rhea" id="RHEA:78428"/>
    </physiologicalReaction>
</comment>
<dbReference type="InterPro" id="IPR020846">
    <property type="entry name" value="MFS_dom"/>
</dbReference>
<name>A0A0G4EXX3_VITBC</name>
<evidence type="ECO:0000256" key="7">
    <source>
        <dbReference type="ARBA" id="ARBA00023136"/>
    </source>
</evidence>
<feature type="transmembrane region" description="Helical" evidence="17">
    <location>
        <begin position="98"/>
        <end position="116"/>
    </location>
</feature>
<dbReference type="PROSITE" id="PS00216">
    <property type="entry name" value="SUGAR_TRANSPORT_1"/>
    <property type="match status" value="1"/>
</dbReference>
<organism evidence="19 20">
    <name type="scientific">Vitrella brassicaformis (strain CCMP3155)</name>
    <dbReference type="NCBI Taxonomy" id="1169540"/>
    <lineage>
        <taxon>Eukaryota</taxon>
        <taxon>Sar</taxon>
        <taxon>Alveolata</taxon>
        <taxon>Colpodellida</taxon>
        <taxon>Vitrellaceae</taxon>
        <taxon>Vitrella</taxon>
    </lineage>
</organism>
<dbReference type="InterPro" id="IPR005829">
    <property type="entry name" value="Sugar_transporter_CS"/>
</dbReference>
<keyword evidence="4 15" id="KW-0813">Transport</keyword>
<evidence type="ECO:0000259" key="18">
    <source>
        <dbReference type="PROSITE" id="PS50850"/>
    </source>
</evidence>
<sequence>MPGSLKGEATAPSKWWLLQVVANATFGSFQFGYNLAVLNTCLKMVVLLMRWCGEDQLTTECDAARNRDGAITVGVFVGAAVGCLLGGKWMHRGRRRTLMMAHLLFIVGSLLSAASVDFVMLLVSRVIVGVGVGVATVAVPMYISEVTPAEKRGAYGTMNQLLITVGIMVAIVLGNVQRNDPQHWPSPDTVPTREAIWWRFMLGFSALPSIVSLSLFLFVFPFETPHFLVEEGKADQALPILERMYCTSGETDAEAQTAQAKLDDIQRNVQERRASEKRTVGLFKAFRDPWYRYVLLVGWVLSAFQQLSGMNAFIAASNHIFEQAGFTGGRATLLSTCMGVMNVILTLVTVKAIDWAGRRKLMLIGTLGQFVATAPTAVVLLIGSGAVSEGVMIWLPVASVFGYVVFFAIAYGPVLWVYLNEIYPVEIKGPAVGSASALNWVACIAVVFLTKVLNNTLIFSISSCCSLFACVFVFVFMLETSGVSIDESPYLKGRPSDSTAASKAKIDSLSAKQSTAKNIPASDGDSMPAQPCGGLGIAHPDSASSREGDLVVLSSSVGVSTGDC</sequence>
<evidence type="ECO:0000313" key="20">
    <source>
        <dbReference type="Proteomes" id="UP000041254"/>
    </source>
</evidence>
<feature type="transmembrane region" description="Helical" evidence="17">
    <location>
        <begin position="362"/>
        <end position="387"/>
    </location>
</feature>
<comment type="catalytic activity">
    <reaction evidence="11">
        <text>D-mannose(out) = D-mannose(in)</text>
        <dbReference type="Rhea" id="RHEA:78391"/>
        <dbReference type="ChEBI" id="CHEBI:4208"/>
    </reaction>
    <physiologicalReaction direction="left-to-right" evidence="11">
        <dbReference type="Rhea" id="RHEA:78392"/>
    </physiologicalReaction>
</comment>
<dbReference type="PhylomeDB" id="A0A0G4EXX3"/>
<dbReference type="InterPro" id="IPR005828">
    <property type="entry name" value="MFS_sugar_transport-like"/>
</dbReference>
<feature type="transmembrane region" description="Helical" evidence="17">
    <location>
        <begin position="196"/>
        <end position="220"/>
    </location>
</feature>
<evidence type="ECO:0000256" key="11">
    <source>
        <dbReference type="ARBA" id="ARBA00044662"/>
    </source>
</evidence>
<comment type="subunit">
    <text evidence="3">Homodimer.</text>
</comment>
<evidence type="ECO:0000256" key="15">
    <source>
        <dbReference type="RuleBase" id="RU003346"/>
    </source>
</evidence>
<evidence type="ECO:0000313" key="19">
    <source>
        <dbReference type="EMBL" id="CEM04164.1"/>
    </source>
</evidence>
<evidence type="ECO:0000256" key="14">
    <source>
        <dbReference type="ARBA" id="ARBA00044780"/>
    </source>
</evidence>
<evidence type="ECO:0000256" key="1">
    <source>
        <dbReference type="ARBA" id="ARBA00004141"/>
    </source>
</evidence>
<comment type="subcellular location">
    <subcellularLocation>
        <location evidence="1">Membrane</location>
        <topology evidence="1">Multi-pass membrane protein</topology>
    </subcellularLocation>
</comment>
<gene>
    <name evidence="19" type="ORF">Vbra_8597</name>
</gene>
<dbReference type="PANTHER" id="PTHR48020:SF12">
    <property type="entry name" value="PROTON MYO-INOSITOL COTRANSPORTER"/>
    <property type="match status" value="1"/>
</dbReference>
<feature type="transmembrane region" description="Helical" evidence="17">
    <location>
        <begin position="155"/>
        <end position="176"/>
    </location>
</feature>
<dbReference type="Pfam" id="PF00083">
    <property type="entry name" value="Sugar_tr"/>
    <property type="match status" value="1"/>
</dbReference>
<comment type="catalytic activity">
    <reaction evidence="12">
        <text>D-glucosamine(out) = D-glucosamine(in)</text>
        <dbReference type="Rhea" id="RHEA:78423"/>
        <dbReference type="ChEBI" id="CHEBI:58723"/>
    </reaction>
    <physiologicalReaction direction="left-to-right" evidence="12">
        <dbReference type="Rhea" id="RHEA:78424"/>
    </physiologicalReaction>
</comment>
<dbReference type="NCBIfam" id="TIGR00879">
    <property type="entry name" value="SP"/>
    <property type="match status" value="1"/>
</dbReference>
<evidence type="ECO:0000256" key="9">
    <source>
        <dbReference type="ARBA" id="ARBA00044648"/>
    </source>
</evidence>
<dbReference type="SUPFAM" id="SSF103473">
    <property type="entry name" value="MFS general substrate transporter"/>
    <property type="match status" value="1"/>
</dbReference>
<dbReference type="Gene3D" id="1.20.1250.20">
    <property type="entry name" value="MFS general substrate transporter like domains"/>
    <property type="match status" value="1"/>
</dbReference>
<evidence type="ECO:0000256" key="10">
    <source>
        <dbReference type="ARBA" id="ARBA00044656"/>
    </source>
</evidence>
<dbReference type="OrthoDB" id="6612291at2759"/>
<keyword evidence="5 17" id="KW-0812">Transmembrane</keyword>
<dbReference type="GO" id="GO:0016020">
    <property type="term" value="C:membrane"/>
    <property type="evidence" value="ECO:0007669"/>
    <property type="project" value="UniProtKB-SubCell"/>
</dbReference>
<feature type="transmembrane region" description="Helical" evidence="17">
    <location>
        <begin position="122"/>
        <end position="143"/>
    </location>
</feature>
<feature type="transmembrane region" description="Helical" evidence="17">
    <location>
        <begin position="328"/>
        <end position="350"/>
    </location>
</feature>
<dbReference type="Proteomes" id="UP000041254">
    <property type="component" value="Unassembled WGS sequence"/>
</dbReference>
<evidence type="ECO:0000256" key="2">
    <source>
        <dbReference type="ARBA" id="ARBA00010992"/>
    </source>
</evidence>
<keyword evidence="7 17" id="KW-0472">Membrane</keyword>
<dbReference type="InterPro" id="IPR036259">
    <property type="entry name" value="MFS_trans_sf"/>
</dbReference>
<comment type="catalytic activity">
    <reaction evidence="13">
        <text>D-fructose(out) = D-fructose(in)</text>
        <dbReference type="Rhea" id="RHEA:60372"/>
        <dbReference type="ChEBI" id="CHEBI:37721"/>
    </reaction>
    <physiologicalReaction direction="left-to-right" evidence="13">
        <dbReference type="Rhea" id="RHEA:60373"/>
    </physiologicalReaction>
</comment>
<dbReference type="PRINTS" id="PR00171">
    <property type="entry name" value="SUGRTRNSPORT"/>
</dbReference>
<feature type="transmembrane region" description="Helical" evidence="17">
    <location>
        <begin position="393"/>
        <end position="419"/>
    </location>
</feature>
<comment type="catalytic activity">
    <reaction evidence="8">
        <text>D-galactose(in) = D-galactose(out)</text>
        <dbReference type="Rhea" id="RHEA:34915"/>
        <dbReference type="ChEBI" id="CHEBI:4139"/>
    </reaction>
    <physiologicalReaction direction="right-to-left" evidence="8">
        <dbReference type="Rhea" id="RHEA:34917"/>
    </physiologicalReaction>
</comment>
<dbReference type="PROSITE" id="PS50850">
    <property type="entry name" value="MFS"/>
    <property type="match status" value="1"/>
</dbReference>
<evidence type="ECO:0000256" key="4">
    <source>
        <dbReference type="ARBA" id="ARBA00022448"/>
    </source>
</evidence>
<dbReference type="GO" id="GO:0022857">
    <property type="term" value="F:transmembrane transporter activity"/>
    <property type="evidence" value="ECO:0007669"/>
    <property type="project" value="InterPro"/>
</dbReference>
<keyword evidence="6 17" id="KW-1133">Transmembrane helix</keyword>
<reference evidence="19 20" key="1">
    <citation type="submission" date="2014-11" db="EMBL/GenBank/DDBJ databases">
        <authorList>
            <person name="Zhu J."/>
            <person name="Qi W."/>
            <person name="Song R."/>
        </authorList>
    </citation>
    <scope>NUCLEOTIDE SEQUENCE [LARGE SCALE GENOMIC DNA]</scope>
</reference>
<dbReference type="STRING" id="1169540.A0A0G4EXX3"/>
<accession>A0A0G4EXX3</accession>
<dbReference type="PANTHER" id="PTHR48020">
    <property type="entry name" value="PROTON MYO-INOSITOL COTRANSPORTER"/>
    <property type="match status" value="1"/>
</dbReference>
<keyword evidence="20" id="KW-1185">Reference proteome</keyword>
<dbReference type="AlphaFoldDB" id="A0A0G4EXX3"/>
<dbReference type="VEuPathDB" id="CryptoDB:Vbra_8597"/>